<dbReference type="Proteomes" id="UP000274429">
    <property type="component" value="Unassembled WGS sequence"/>
</dbReference>
<organism evidence="3">
    <name type="scientific">Hydatigena taeniaeformis</name>
    <name type="common">Feline tapeworm</name>
    <name type="synonym">Taenia taeniaeformis</name>
    <dbReference type="NCBI Taxonomy" id="6205"/>
    <lineage>
        <taxon>Eukaryota</taxon>
        <taxon>Metazoa</taxon>
        <taxon>Spiralia</taxon>
        <taxon>Lophotrochozoa</taxon>
        <taxon>Platyhelminthes</taxon>
        <taxon>Cestoda</taxon>
        <taxon>Eucestoda</taxon>
        <taxon>Cyclophyllidea</taxon>
        <taxon>Taeniidae</taxon>
        <taxon>Hydatigera</taxon>
    </lineage>
</organism>
<evidence type="ECO:0000313" key="2">
    <source>
        <dbReference type="Proteomes" id="UP000274429"/>
    </source>
</evidence>
<evidence type="ECO:0000313" key="1">
    <source>
        <dbReference type="EMBL" id="VDM32246.1"/>
    </source>
</evidence>
<dbReference type="WBParaSite" id="TTAC_0000780401-mRNA-1">
    <property type="protein sequence ID" value="TTAC_0000780401-mRNA-1"/>
    <property type="gene ID" value="TTAC_0000780401"/>
</dbReference>
<dbReference type="EMBL" id="UYWX01020405">
    <property type="protein sequence ID" value="VDM32246.1"/>
    <property type="molecule type" value="Genomic_DNA"/>
</dbReference>
<gene>
    <name evidence="1" type="ORF">TTAC_LOCUS7789</name>
</gene>
<keyword evidence="2" id="KW-1185">Reference proteome</keyword>
<reference evidence="1 2" key="2">
    <citation type="submission" date="2018-11" db="EMBL/GenBank/DDBJ databases">
        <authorList>
            <consortium name="Pathogen Informatics"/>
        </authorList>
    </citation>
    <scope>NUCLEOTIDE SEQUENCE [LARGE SCALE GENOMIC DNA]</scope>
</reference>
<dbReference type="OrthoDB" id="6304329at2759"/>
<name>A0A0R3X393_HYDTA</name>
<proteinExistence type="predicted"/>
<accession>A0A0R3X393</accession>
<protein>
    <submittedName>
        <fullName evidence="1 3">Uncharacterized protein</fullName>
    </submittedName>
</protein>
<evidence type="ECO:0000313" key="3">
    <source>
        <dbReference type="WBParaSite" id="TTAC_0000780401-mRNA-1"/>
    </source>
</evidence>
<dbReference type="AlphaFoldDB" id="A0A0R3X393"/>
<sequence length="162" mass="18410">MANKTTRQDTKLNERIAAIRENNARLENRHKVSPILLITPPLQEIEMDKRRAVETGSSILPSQIRQKQNYRYRGVGGGGTGIGYNLSKSLSRLHQDVNYNSQPQFSNNPSKGRGCCAKGNSINTFEYVRHVEIDRSGGRGKPQKYHQYQSNRTYYGTLSFPH</sequence>
<reference evidence="3" key="1">
    <citation type="submission" date="2017-02" db="UniProtKB">
        <authorList>
            <consortium name="WormBaseParasite"/>
        </authorList>
    </citation>
    <scope>IDENTIFICATION</scope>
</reference>